<evidence type="ECO:0000313" key="2">
    <source>
        <dbReference type="EMBL" id="OUB89205.1"/>
    </source>
</evidence>
<dbReference type="GO" id="GO:0003700">
    <property type="term" value="F:DNA-binding transcription factor activity"/>
    <property type="evidence" value="ECO:0007669"/>
    <property type="project" value="InterPro"/>
</dbReference>
<dbReference type="InterPro" id="IPR013324">
    <property type="entry name" value="RNA_pol_sigma_r3/r4-like"/>
</dbReference>
<feature type="domain" description="HTH luxR-type" evidence="1">
    <location>
        <begin position="158"/>
        <end position="185"/>
    </location>
</feature>
<dbReference type="InterPro" id="IPR007627">
    <property type="entry name" value="RNA_pol_sigma70_r2"/>
</dbReference>
<comment type="caution">
    <text evidence="2">The sequence shown here is derived from an EMBL/GenBank/DDBJ whole genome shotgun (WGS) entry which is preliminary data.</text>
</comment>
<dbReference type="InterPro" id="IPR036388">
    <property type="entry name" value="WH-like_DNA-bd_sf"/>
</dbReference>
<protein>
    <submittedName>
        <fullName evidence="2">RNA polymerase subunit sigma</fullName>
    </submittedName>
</protein>
<organism evidence="2 3">
    <name type="scientific">Bacillus thuringiensis subsp. medellin</name>
    <dbReference type="NCBI Taxonomy" id="79672"/>
    <lineage>
        <taxon>Bacteria</taxon>
        <taxon>Bacillati</taxon>
        <taxon>Bacillota</taxon>
        <taxon>Bacilli</taxon>
        <taxon>Bacillales</taxon>
        <taxon>Bacillaceae</taxon>
        <taxon>Bacillus</taxon>
        <taxon>Bacillus cereus group</taxon>
    </lineage>
</organism>
<dbReference type="InterPro" id="IPR014284">
    <property type="entry name" value="RNA_pol_sigma-70_dom"/>
</dbReference>
<name>A0A9X6RBM2_BACTV</name>
<dbReference type="EMBL" id="MOOV01000244">
    <property type="protein sequence ID" value="OUB89205.1"/>
    <property type="molecule type" value="Genomic_DNA"/>
</dbReference>
<dbReference type="InterPro" id="IPR013325">
    <property type="entry name" value="RNA_pol_sigma_r2"/>
</dbReference>
<gene>
    <name evidence="2" type="ORF">BK784_27020</name>
</gene>
<dbReference type="GO" id="GO:0006352">
    <property type="term" value="P:DNA-templated transcription initiation"/>
    <property type="evidence" value="ECO:0007669"/>
    <property type="project" value="InterPro"/>
</dbReference>
<dbReference type="RefSeq" id="WP_088069345.1">
    <property type="nucleotide sequence ID" value="NZ_MOOV01000244.1"/>
</dbReference>
<dbReference type="AlphaFoldDB" id="A0A9X6RBM2"/>
<accession>A0A9X6RBM2</accession>
<dbReference type="Proteomes" id="UP000195160">
    <property type="component" value="Unassembled WGS sequence"/>
</dbReference>
<dbReference type="SUPFAM" id="SSF88659">
    <property type="entry name" value="Sigma3 and sigma4 domains of RNA polymerase sigma factors"/>
    <property type="match status" value="1"/>
</dbReference>
<dbReference type="Pfam" id="PF04542">
    <property type="entry name" value="Sigma70_r2"/>
    <property type="match status" value="1"/>
</dbReference>
<evidence type="ECO:0000313" key="3">
    <source>
        <dbReference type="Proteomes" id="UP000195160"/>
    </source>
</evidence>
<reference evidence="2 3" key="1">
    <citation type="submission" date="2016-10" db="EMBL/GenBank/DDBJ databases">
        <title>Comparative genomics of Bacillus thuringiensis reveals a path to pathogens against multiple invertebrate hosts.</title>
        <authorList>
            <person name="Zheng J."/>
            <person name="Gao Q."/>
            <person name="Liu H."/>
            <person name="Peng D."/>
            <person name="Ruan L."/>
            <person name="Sun M."/>
        </authorList>
    </citation>
    <scope>NUCLEOTIDE SEQUENCE [LARGE SCALE GENOMIC DNA]</scope>
    <source>
        <strain evidence="2">T30001</strain>
    </source>
</reference>
<dbReference type="SUPFAM" id="SSF88946">
    <property type="entry name" value="Sigma2 domain of RNA polymerase sigma factors"/>
    <property type="match status" value="1"/>
</dbReference>
<dbReference type="Gene3D" id="1.10.10.10">
    <property type="entry name" value="Winged helix-like DNA-binding domain superfamily/Winged helix DNA-binding domain"/>
    <property type="match status" value="1"/>
</dbReference>
<evidence type="ECO:0000259" key="1">
    <source>
        <dbReference type="PROSITE" id="PS00622"/>
    </source>
</evidence>
<sequence length="215" mass="25212">MTPEKLFEEKQHLVFAAIKQQFNSHANAEKIAKKNYMDFDDLVQIGRIKLWELCLNYDPEKESTFNAYVMMTLKWKIRNEVHTKGMTIKIPRSVDYEERNKLCFHSIDLHTEDDTENDFFAVSPINVEEEALLSVEFEEITSVLGEKEKSIILHVGEGYTTREIARKFEMGESTVKKKKNAAFLKINPNYKPLNLRSFFLGKRRNMRNRQLGLTV</sequence>
<dbReference type="PROSITE" id="PS00622">
    <property type="entry name" value="HTH_LUXR_1"/>
    <property type="match status" value="1"/>
</dbReference>
<proteinExistence type="predicted"/>
<dbReference type="Gene3D" id="1.10.1740.10">
    <property type="match status" value="1"/>
</dbReference>
<dbReference type="NCBIfam" id="TIGR02937">
    <property type="entry name" value="sigma70-ECF"/>
    <property type="match status" value="1"/>
</dbReference>
<dbReference type="InterPro" id="IPR000792">
    <property type="entry name" value="Tscrpt_reg_LuxR_C"/>
</dbReference>